<proteinExistence type="predicted"/>
<dbReference type="SUPFAM" id="SSF50249">
    <property type="entry name" value="Nucleic acid-binding proteins"/>
    <property type="match status" value="2"/>
</dbReference>
<evidence type="ECO:0000313" key="3">
    <source>
        <dbReference type="Proteomes" id="UP000289738"/>
    </source>
</evidence>
<dbReference type="Gene3D" id="2.40.50.140">
    <property type="entry name" value="Nucleic acid-binding proteins"/>
    <property type="match status" value="2"/>
</dbReference>
<evidence type="ECO:0000313" key="2">
    <source>
        <dbReference type="EMBL" id="RYR34134.1"/>
    </source>
</evidence>
<dbReference type="InterPro" id="IPR012340">
    <property type="entry name" value="NA-bd_OB-fold"/>
</dbReference>
<dbReference type="InterPro" id="IPR003871">
    <property type="entry name" value="RFA1B/D_OB_1st"/>
</dbReference>
<organism evidence="2 3">
    <name type="scientific">Arachis hypogaea</name>
    <name type="common">Peanut</name>
    <dbReference type="NCBI Taxonomy" id="3818"/>
    <lineage>
        <taxon>Eukaryota</taxon>
        <taxon>Viridiplantae</taxon>
        <taxon>Streptophyta</taxon>
        <taxon>Embryophyta</taxon>
        <taxon>Tracheophyta</taxon>
        <taxon>Spermatophyta</taxon>
        <taxon>Magnoliopsida</taxon>
        <taxon>eudicotyledons</taxon>
        <taxon>Gunneridae</taxon>
        <taxon>Pentapetalae</taxon>
        <taxon>rosids</taxon>
        <taxon>fabids</taxon>
        <taxon>Fabales</taxon>
        <taxon>Fabaceae</taxon>
        <taxon>Papilionoideae</taxon>
        <taxon>50 kb inversion clade</taxon>
        <taxon>dalbergioids sensu lato</taxon>
        <taxon>Dalbergieae</taxon>
        <taxon>Pterocarpus clade</taxon>
        <taxon>Arachis</taxon>
    </lineage>
</organism>
<dbReference type="EMBL" id="SDMP01000010">
    <property type="protein sequence ID" value="RYR34134.1"/>
    <property type="molecule type" value="Genomic_DNA"/>
</dbReference>
<keyword evidence="3" id="KW-1185">Reference proteome</keyword>
<feature type="domain" description="Replication protein A 70 kDa DNA-binding subunit B/D first OB fold" evidence="1">
    <location>
        <begin position="12"/>
        <end position="105"/>
    </location>
</feature>
<reference evidence="2 3" key="1">
    <citation type="submission" date="2019-01" db="EMBL/GenBank/DDBJ databases">
        <title>Sequencing of cultivated peanut Arachis hypogaea provides insights into genome evolution and oil improvement.</title>
        <authorList>
            <person name="Chen X."/>
        </authorList>
    </citation>
    <scope>NUCLEOTIDE SEQUENCE [LARGE SCALE GENOMIC DNA]</scope>
    <source>
        <strain evidence="3">cv. Fuhuasheng</strain>
        <tissue evidence="2">Leaves</tissue>
    </source>
</reference>
<dbReference type="Proteomes" id="UP000289738">
    <property type="component" value="Chromosome A10"/>
</dbReference>
<comment type="caution">
    <text evidence="2">The sequence shown here is derived from an EMBL/GenBank/DDBJ whole genome shotgun (WGS) entry which is preliminary data.</text>
</comment>
<evidence type="ECO:0000259" key="1">
    <source>
        <dbReference type="Pfam" id="PF02721"/>
    </source>
</evidence>
<protein>
    <recommendedName>
        <fullName evidence="1">Replication protein A 70 kDa DNA-binding subunit B/D first OB fold domain-containing protein</fullName>
    </recommendedName>
</protein>
<dbReference type="Pfam" id="PF02721">
    <property type="entry name" value="DUF223"/>
    <property type="match status" value="1"/>
</dbReference>
<dbReference type="AlphaFoldDB" id="A0A445B628"/>
<accession>A0A445B628</accession>
<sequence>MSSSFTMVKDLDLSNEPQIWRIKVRIIKRWSISTAEDRYKKPILEFIVMDMLCSIKNPMRRLFENDIVEWRIIALSNFSLAVNDQKYKPTTHSHCIYFKRKIQIRPLEDNKFSDNVFHFVPNEIILGHDNLQSHLIDIIVREIRLSSQRMERNQFTSYSNLMTSRVRERFDALFGKNLQINWCNTCKIILQLNTCSLCNLQSLMGISNTNYNTILHINVDFQEVKDFRQSIIMDIENLSNQLSQIISDSSYSVEENFLRLTQYRPICELKDIAECDIYVTTGTVISIEIKFGWWYKGYKMFCIHLRVFDETDYALFIVYDKEASKFLGTTASDLCFSQVSRGVNKSMFPAEINLFKCKKFLFKMIPTKFARKAFPNRPDSILIKMHNNIET</sequence>
<name>A0A445B628_ARAHY</name>
<gene>
    <name evidence="2" type="ORF">Ahy_A10g048860</name>
</gene>